<dbReference type="Gene3D" id="1.10.510.10">
    <property type="entry name" value="Transferase(Phosphotransferase) domain 1"/>
    <property type="match status" value="1"/>
</dbReference>
<dbReference type="InterPro" id="IPR001245">
    <property type="entry name" value="Ser-Thr/Tyr_kinase_cat_dom"/>
</dbReference>
<keyword evidence="2" id="KW-0808">Transferase</keyword>
<evidence type="ECO:0000256" key="6">
    <source>
        <dbReference type="PROSITE-ProRule" id="PRU10141"/>
    </source>
</evidence>
<comment type="caution">
    <text evidence="9">The sequence shown here is derived from an EMBL/GenBank/DDBJ whole genome shotgun (WGS) entry which is preliminary data.</text>
</comment>
<keyword evidence="10" id="KW-1185">Reference proteome</keyword>
<keyword evidence="4" id="KW-0418">Kinase</keyword>
<evidence type="ECO:0000256" key="7">
    <source>
        <dbReference type="RuleBase" id="RU000304"/>
    </source>
</evidence>
<name>A0A1R2BZ74_9CILI</name>
<sequence length="335" mass="38222">MGSTCSNRKAVEVQVADIKIEPIKPKELINKDIEHIRKKKIQLFSTDNSESSFVELSTPRSGKLTKWRRGELIGEGAYAKVYQCINLSNGELLAVKHFALSDDPRRIEKDFLNMKKEVSLLRNLAHENVVQYYQTDLSEDMSGIDVLLEYVPGGSLKRILQKFKCLEVSIIRKYARQLVLGLQYLHENNIIHRDLKSANVLISPSGVLKLTDFGSSRKFDDLEEHMTKSLKGSPYWMAPEVVNRKGHNYSADIWSFGCVLIEMVTGHPPWSNYSHDAKEVLQLIAKEGSYPDVPNCENNLKTVIRLCVQRDPKIRPTPKEILNMDFFTVVDEEDA</sequence>
<dbReference type="AlphaFoldDB" id="A0A1R2BZ74"/>
<dbReference type="Pfam" id="PF00069">
    <property type="entry name" value="Pkinase"/>
    <property type="match status" value="1"/>
</dbReference>
<dbReference type="CDD" id="cd06606">
    <property type="entry name" value="STKc_MAPKKK"/>
    <property type="match status" value="1"/>
</dbReference>
<proteinExistence type="inferred from homology"/>
<dbReference type="InterPro" id="IPR000719">
    <property type="entry name" value="Prot_kinase_dom"/>
</dbReference>
<dbReference type="SMART" id="SM00220">
    <property type="entry name" value="S_TKc"/>
    <property type="match status" value="1"/>
</dbReference>
<dbReference type="InterPro" id="IPR011009">
    <property type="entry name" value="Kinase-like_dom_sf"/>
</dbReference>
<evidence type="ECO:0000256" key="5">
    <source>
        <dbReference type="ARBA" id="ARBA00022840"/>
    </source>
</evidence>
<dbReference type="EMBL" id="MPUH01000354">
    <property type="protein sequence ID" value="OMJ82092.1"/>
    <property type="molecule type" value="Genomic_DNA"/>
</dbReference>
<dbReference type="GO" id="GO:0005524">
    <property type="term" value="F:ATP binding"/>
    <property type="evidence" value="ECO:0007669"/>
    <property type="project" value="UniProtKB-UniRule"/>
</dbReference>
<evidence type="ECO:0000256" key="1">
    <source>
        <dbReference type="ARBA" id="ARBA00022527"/>
    </source>
</evidence>
<evidence type="ECO:0000313" key="9">
    <source>
        <dbReference type="EMBL" id="OMJ82092.1"/>
    </source>
</evidence>
<keyword evidence="5 6" id="KW-0067">ATP-binding</keyword>
<evidence type="ECO:0000256" key="3">
    <source>
        <dbReference type="ARBA" id="ARBA00022741"/>
    </source>
</evidence>
<organism evidence="9 10">
    <name type="scientific">Stentor coeruleus</name>
    <dbReference type="NCBI Taxonomy" id="5963"/>
    <lineage>
        <taxon>Eukaryota</taxon>
        <taxon>Sar</taxon>
        <taxon>Alveolata</taxon>
        <taxon>Ciliophora</taxon>
        <taxon>Postciliodesmatophora</taxon>
        <taxon>Heterotrichea</taxon>
        <taxon>Heterotrichida</taxon>
        <taxon>Stentoridae</taxon>
        <taxon>Stentor</taxon>
    </lineage>
</organism>
<dbReference type="PROSITE" id="PS00107">
    <property type="entry name" value="PROTEIN_KINASE_ATP"/>
    <property type="match status" value="1"/>
</dbReference>
<protein>
    <recommendedName>
        <fullName evidence="8">Protein kinase domain-containing protein</fullName>
    </recommendedName>
</protein>
<dbReference type="PROSITE" id="PS50011">
    <property type="entry name" value="PROTEIN_KINASE_DOM"/>
    <property type="match status" value="1"/>
</dbReference>
<evidence type="ECO:0000259" key="8">
    <source>
        <dbReference type="PROSITE" id="PS50011"/>
    </source>
</evidence>
<feature type="binding site" evidence="6">
    <location>
        <position position="96"/>
    </location>
    <ligand>
        <name>ATP</name>
        <dbReference type="ChEBI" id="CHEBI:30616"/>
    </ligand>
</feature>
<evidence type="ECO:0000256" key="2">
    <source>
        <dbReference type="ARBA" id="ARBA00022679"/>
    </source>
</evidence>
<keyword evidence="3 6" id="KW-0547">Nucleotide-binding</keyword>
<gene>
    <name evidence="9" type="ORF">SteCoe_17311</name>
</gene>
<dbReference type="InterPro" id="IPR017441">
    <property type="entry name" value="Protein_kinase_ATP_BS"/>
</dbReference>
<evidence type="ECO:0000313" key="10">
    <source>
        <dbReference type="Proteomes" id="UP000187209"/>
    </source>
</evidence>
<comment type="similarity">
    <text evidence="7">Belongs to the protein kinase superfamily.</text>
</comment>
<dbReference type="OrthoDB" id="2914378at2759"/>
<accession>A0A1R2BZ74</accession>
<dbReference type="Gene3D" id="3.30.200.20">
    <property type="entry name" value="Phosphorylase Kinase, domain 1"/>
    <property type="match status" value="1"/>
</dbReference>
<reference evidence="9 10" key="1">
    <citation type="submission" date="2016-11" db="EMBL/GenBank/DDBJ databases">
        <title>The macronuclear genome of Stentor coeruleus: a giant cell with tiny introns.</title>
        <authorList>
            <person name="Slabodnick M."/>
            <person name="Ruby J.G."/>
            <person name="Reiff S.B."/>
            <person name="Swart E.C."/>
            <person name="Gosai S."/>
            <person name="Prabakaran S."/>
            <person name="Witkowska E."/>
            <person name="Larue G.E."/>
            <person name="Fisher S."/>
            <person name="Freeman R.M."/>
            <person name="Gunawardena J."/>
            <person name="Chu W."/>
            <person name="Stover N.A."/>
            <person name="Gregory B.D."/>
            <person name="Nowacki M."/>
            <person name="Derisi J."/>
            <person name="Roy S.W."/>
            <person name="Marshall W.F."/>
            <person name="Sood P."/>
        </authorList>
    </citation>
    <scope>NUCLEOTIDE SEQUENCE [LARGE SCALE GENOMIC DNA]</scope>
    <source>
        <strain evidence="9">WM001</strain>
    </source>
</reference>
<dbReference type="GO" id="GO:0004674">
    <property type="term" value="F:protein serine/threonine kinase activity"/>
    <property type="evidence" value="ECO:0007669"/>
    <property type="project" value="UniProtKB-KW"/>
</dbReference>
<dbReference type="InterPro" id="IPR008271">
    <property type="entry name" value="Ser/Thr_kinase_AS"/>
</dbReference>
<dbReference type="PRINTS" id="PR00109">
    <property type="entry name" value="TYRKINASE"/>
</dbReference>
<dbReference type="SUPFAM" id="SSF56112">
    <property type="entry name" value="Protein kinase-like (PK-like)"/>
    <property type="match status" value="1"/>
</dbReference>
<keyword evidence="1 7" id="KW-0723">Serine/threonine-protein kinase</keyword>
<dbReference type="Proteomes" id="UP000187209">
    <property type="component" value="Unassembled WGS sequence"/>
</dbReference>
<feature type="domain" description="Protein kinase" evidence="8">
    <location>
        <begin position="67"/>
        <end position="327"/>
    </location>
</feature>
<dbReference type="PANTHER" id="PTHR11584:SF369">
    <property type="entry name" value="MITOGEN-ACTIVATED PROTEIN KINASE KINASE KINASE 19-RELATED"/>
    <property type="match status" value="1"/>
</dbReference>
<evidence type="ECO:0000256" key="4">
    <source>
        <dbReference type="ARBA" id="ARBA00022777"/>
    </source>
</evidence>
<dbReference type="PANTHER" id="PTHR11584">
    <property type="entry name" value="SERINE/THREONINE PROTEIN KINASE"/>
    <property type="match status" value="1"/>
</dbReference>
<dbReference type="PROSITE" id="PS00108">
    <property type="entry name" value="PROTEIN_KINASE_ST"/>
    <property type="match status" value="1"/>
</dbReference>